<evidence type="ECO:0000313" key="3">
    <source>
        <dbReference type="EMBL" id="GIO41401.1"/>
    </source>
</evidence>
<protein>
    <recommendedName>
        <fullName evidence="2">SWIM-type domain-containing protein</fullName>
    </recommendedName>
</protein>
<dbReference type="GO" id="GO:0008270">
    <property type="term" value="F:zinc ion binding"/>
    <property type="evidence" value="ECO:0007669"/>
    <property type="project" value="UniProtKB-KW"/>
</dbReference>
<accession>A0A919XZM1</accession>
<proteinExistence type="predicted"/>
<evidence type="ECO:0000259" key="2">
    <source>
        <dbReference type="PROSITE" id="PS50966"/>
    </source>
</evidence>
<keyword evidence="4" id="KW-1185">Reference proteome</keyword>
<keyword evidence="1" id="KW-0479">Metal-binding</keyword>
<sequence length="559" mass="64911">MNLKNFEKYVSSNIVNRGKDYYLNDHVINVEEMDDRFYRAEVEGSEYYEVAVRIGTSGEIQFISCDCPFDMEAICKHEVAVLMELRSVLEDTTVNRKSKSSRSLLSEQLNTLSKEQLVSLLTEYALEMREVKNRLDLYFMKSNEIEDMGQYVKIIRTYVKMHSERDGFVTYRNVSRAVVGAEEVLEKAWQAEDKGKYLLAAQISFCVMDEMADLMQSSDDSDGTIGGIIEDCLQLTATLVESADLLSPNEKQTLLHMLLQEAQKSKLGDWDLQLLEIAVELVNDKETRQQWEDCVRKLEQREHGQYENSYFTTKVALLKYHLICQFDGEQSGAQFLQAHMELPDIREMAIREAISQGRFEEALSYAKEGELLDTKKGYPGLVARWKKLRLDIYNSTGGLKLQQQLTEEFAVSGEYEYYLQLKDLYEPEEWPDVYSRVLAALEKERSWRADSMYTKLLIAENETTRLLEYIQRHPGTVVDYYKHLIGQYPSEVYELFEDHIESTMAYASNRKQYKQVCQIIRKLLGAGGRQQGERIMGSLRQRYANRPAFLDELNRIDIL</sequence>
<keyword evidence="1" id="KW-0862">Zinc</keyword>
<name>A0A919XZM1_9BACL</name>
<gene>
    <name evidence="3" type="ORF">J41TS4_11590</name>
</gene>
<evidence type="ECO:0000256" key="1">
    <source>
        <dbReference type="PROSITE-ProRule" id="PRU00325"/>
    </source>
</evidence>
<reference evidence="3" key="1">
    <citation type="submission" date="2021-03" db="EMBL/GenBank/DDBJ databases">
        <title>Antimicrobial resistance genes in bacteria isolated from Japanese honey, and their potential for conferring macrolide and lincosamide resistance in the American foulbrood pathogen Paenibacillus larvae.</title>
        <authorList>
            <person name="Okamoto M."/>
            <person name="Kumagai M."/>
            <person name="Kanamori H."/>
            <person name="Takamatsu D."/>
        </authorList>
    </citation>
    <scope>NUCLEOTIDE SEQUENCE</scope>
    <source>
        <strain evidence="3">J41TS4</strain>
    </source>
</reference>
<feature type="domain" description="SWIM-type" evidence="2">
    <location>
        <begin position="50"/>
        <end position="86"/>
    </location>
</feature>
<evidence type="ECO:0000313" key="4">
    <source>
        <dbReference type="Proteomes" id="UP000678895"/>
    </source>
</evidence>
<dbReference type="PROSITE" id="PS50966">
    <property type="entry name" value="ZF_SWIM"/>
    <property type="match status" value="1"/>
</dbReference>
<keyword evidence="1" id="KW-0863">Zinc-finger</keyword>
<dbReference type="AlphaFoldDB" id="A0A919XZM1"/>
<dbReference type="EMBL" id="BORS01000003">
    <property type="protein sequence ID" value="GIO41401.1"/>
    <property type="molecule type" value="Genomic_DNA"/>
</dbReference>
<dbReference type="Proteomes" id="UP000678895">
    <property type="component" value="Unassembled WGS sequence"/>
</dbReference>
<dbReference type="RefSeq" id="WP_301625584.1">
    <property type="nucleotide sequence ID" value="NZ_BORS01000003.1"/>
</dbReference>
<dbReference type="InterPro" id="IPR007527">
    <property type="entry name" value="Znf_SWIM"/>
</dbReference>
<comment type="caution">
    <text evidence="3">The sequence shown here is derived from an EMBL/GenBank/DDBJ whole genome shotgun (WGS) entry which is preliminary data.</text>
</comment>
<organism evidence="3 4">
    <name type="scientific">Paenibacillus apis</name>
    <dbReference type="NCBI Taxonomy" id="1792174"/>
    <lineage>
        <taxon>Bacteria</taxon>
        <taxon>Bacillati</taxon>
        <taxon>Bacillota</taxon>
        <taxon>Bacilli</taxon>
        <taxon>Bacillales</taxon>
        <taxon>Paenibacillaceae</taxon>
        <taxon>Paenibacillus</taxon>
    </lineage>
</organism>